<reference evidence="2 3" key="1">
    <citation type="journal article" date="2020" name="Nature">
        <title>Six reference-quality genomes reveal evolution of bat adaptations.</title>
        <authorList>
            <person name="Jebb D."/>
            <person name="Huang Z."/>
            <person name="Pippel M."/>
            <person name="Hughes G.M."/>
            <person name="Lavrichenko K."/>
            <person name="Devanna P."/>
            <person name="Winkler S."/>
            <person name="Jermiin L.S."/>
            <person name="Skirmuntt E.C."/>
            <person name="Katzourakis A."/>
            <person name="Burkitt-Gray L."/>
            <person name="Ray D.A."/>
            <person name="Sullivan K.A.M."/>
            <person name="Roscito J.G."/>
            <person name="Kirilenko B.M."/>
            <person name="Davalos L.M."/>
            <person name="Corthals A.P."/>
            <person name="Power M.L."/>
            <person name="Jones G."/>
            <person name="Ransome R.D."/>
            <person name="Dechmann D.K.N."/>
            <person name="Locatelli A.G."/>
            <person name="Puechmaille S.J."/>
            <person name="Fedrigo O."/>
            <person name="Jarvis E.D."/>
            <person name="Hiller M."/>
            <person name="Vernes S.C."/>
            <person name="Myers E.W."/>
            <person name="Teeling E.C."/>
        </authorList>
    </citation>
    <scope>NUCLEOTIDE SEQUENCE [LARGE SCALE GENOMIC DNA]</scope>
    <source>
        <strain evidence="2">MMyoMyo1</strain>
        <tissue evidence="2">Flight muscle</tissue>
    </source>
</reference>
<dbReference type="AlphaFoldDB" id="A0A7J7Z465"/>
<keyword evidence="3" id="KW-1185">Reference proteome</keyword>
<organism evidence="2 3">
    <name type="scientific">Myotis myotis</name>
    <name type="common">Greater mouse-eared bat</name>
    <name type="synonym">Vespertilio myotis</name>
    <dbReference type="NCBI Taxonomy" id="51298"/>
    <lineage>
        <taxon>Eukaryota</taxon>
        <taxon>Metazoa</taxon>
        <taxon>Chordata</taxon>
        <taxon>Craniata</taxon>
        <taxon>Vertebrata</taxon>
        <taxon>Euteleostomi</taxon>
        <taxon>Mammalia</taxon>
        <taxon>Eutheria</taxon>
        <taxon>Laurasiatheria</taxon>
        <taxon>Chiroptera</taxon>
        <taxon>Yangochiroptera</taxon>
        <taxon>Vespertilionidae</taxon>
        <taxon>Myotis</taxon>
    </lineage>
</organism>
<feature type="region of interest" description="Disordered" evidence="1">
    <location>
        <begin position="1"/>
        <end position="37"/>
    </location>
</feature>
<dbReference type="EMBL" id="JABWUV010000003">
    <property type="protein sequence ID" value="KAF6369012.1"/>
    <property type="molecule type" value="Genomic_DNA"/>
</dbReference>
<feature type="compositionally biased region" description="Polar residues" evidence="1">
    <location>
        <begin position="1"/>
        <end position="11"/>
    </location>
</feature>
<comment type="caution">
    <text evidence="2">The sequence shown here is derived from an EMBL/GenBank/DDBJ whole genome shotgun (WGS) entry which is preliminary data.</text>
</comment>
<dbReference type="Proteomes" id="UP000527355">
    <property type="component" value="Unassembled WGS sequence"/>
</dbReference>
<proteinExistence type="predicted"/>
<protein>
    <submittedName>
        <fullName evidence="2">Uncharacterized protein</fullName>
    </submittedName>
</protein>
<name>A0A7J7Z465_MYOMY</name>
<sequence length="153" mass="16257">MAQSALTSESSHPMDTERRGGGAGAVQRRPRPSATAILGRSPWSPWALGLPGVVPVLPENLQRRVAWSAAAPALAGPSGSKIGGLLPFKMPLIPHPRRGKSCDPGFPCAGTRMRSSEGGGPRFCISDILVRNREEMYKARQASVYGSFPLVIL</sequence>
<evidence type="ECO:0000313" key="3">
    <source>
        <dbReference type="Proteomes" id="UP000527355"/>
    </source>
</evidence>
<evidence type="ECO:0000256" key="1">
    <source>
        <dbReference type="SAM" id="MobiDB-lite"/>
    </source>
</evidence>
<accession>A0A7J7Z465</accession>
<evidence type="ECO:0000313" key="2">
    <source>
        <dbReference type="EMBL" id="KAF6369012.1"/>
    </source>
</evidence>
<gene>
    <name evidence="2" type="ORF">mMyoMyo1_010418</name>
</gene>